<dbReference type="STRING" id="1125876.SAMN05443292_0548"/>
<dbReference type="InterPro" id="IPR011250">
    <property type="entry name" value="OMP/PagP_B-barrel"/>
</dbReference>
<evidence type="ECO:0000259" key="2">
    <source>
        <dbReference type="Pfam" id="PF13568"/>
    </source>
</evidence>
<dbReference type="Gene3D" id="2.40.160.60">
    <property type="entry name" value="Outer membrane protein transport protein (OMPP1/FadL/TodX)"/>
    <property type="match status" value="1"/>
</dbReference>
<dbReference type="EMBL" id="FOQT01000001">
    <property type="protein sequence ID" value="SFH87339.1"/>
    <property type="molecule type" value="Genomic_DNA"/>
</dbReference>
<keyword evidence="4" id="KW-1185">Reference proteome</keyword>
<feature type="chain" id="PRO_5011560914" evidence="1">
    <location>
        <begin position="19"/>
        <end position="171"/>
    </location>
</feature>
<dbReference type="OrthoDB" id="947434at2"/>
<proteinExistence type="predicted"/>
<feature type="domain" description="Outer membrane protein beta-barrel" evidence="2">
    <location>
        <begin position="79"/>
        <end position="147"/>
    </location>
</feature>
<evidence type="ECO:0000256" key="1">
    <source>
        <dbReference type="SAM" id="SignalP"/>
    </source>
</evidence>
<name>A0A1I3DL76_9FLAO</name>
<evidence type="ECO:0000313" key="3">
    <source>
        <dbReference type="EMBL" id="SFH87339.1"/>
    </source>
</evidence>
<dbReference type="RefSeq" id="WP_090078618.1">
    <property type="nucleotide sequence ID" value="NZ_FOQT01000001.1"/>
</dbReference>
<reference evidence="3 4" key="1">
    <citation type="submission" date="2016-10" db="EMBL/GenBank/DDBJ databases">
        <authorList>
            <person name="de Groot N.N."/>
        </authorList>
    </citation>
    <scope>NUCLEOTIDE SEQUENCE [LARGE SCALE GENOMIC DNA]</scope>
    <source>
        <strain evidence="3 4">DSM 26000</strain>
    </source>
</reference>
<keyword evidence="1" id="KW-0732">Signal</keyword>
<evidence type="ECO:0000313" key="4">
    <source>
        <dbReference type="Proteomes" id="UP000198931"/>
    </source>
</evidence>
<protein>
    <submittedName>
        <fullName evidence="3">Opacity protein</fullName>
    </submittedName>
</protein>
<organism evidence="3 4">
    <name type="scientific">Halpernia frigidisoli</name>
    <dbReference type="NCBI Taxonomy" id="1125876"/>
    <lineage>
        <taxon>Bacteria</taxon>
        <taxon>Pseudomonadati</taxon>
        <taxon>Bacteroidota</taxon>
        <taxon>Flavobacteriia</taxon>
        <taxon>Flavobacteriales</taxon>
        <taxon>Weeksellaceae</taxon>
        <taxon>Chryseobacterium group</taxon>
        <taxon>Halpernia</taxon>
    </lineage>
</organism>
<dbReference type="SUPFAM" id="SSF56925">
    <property type="entry name" value="OMPA-like"/>
    <property type="match status" value="1"/>
</dbReference>
<feature type="signal peptide" evidence="1">
    <location>
        <begin position="1"/>
        <end position="18"/>
    </location>
</feature>
<dbReference type="InterPro" id="IPR025665">
    <property type="entry name" value="Beta-barrel_OMP_2"/>
</dbReference>
<gene>
    <name evidence="3" type="ORF">SAMN05443292_0548</name>
</gene>
<dbReference type="Pfam" id="PF13568">
    <property type="entry name" value="OMP_b-brl_2"/>
    <property type="match status" value="1"/>
</dbReference>
<sequence>MKKLLLTSAIAFFGLVSAQKAVFGANAGYLAGFAKAKTPFGTSTNNDGGFYAGFFAEFNAGSKLKIEPAINYVNIDGDSALQIPIVAKYYVDPKFNLQAGPQFLFDFSDNPYPDNYNTTNIGLALGAAYEFTPKLFLEGRYSFQLNDHLKNAPSNYSVKANYLNIGLGYRF</sequence>
<accession>A0A1I3DL76</accession>
<dbReference type="AlphaFoldDB" id="A0A1I3DL76"/>
<dbReference type="Proteomes" id="UP000198931">
    <property type="component" value="Unassembled WGS sequence"/>
</dbReference>